<comment type="caution">
    <text evidence="8">The sequence shown here is derived from an EMBL/GenBank/DDBJ whole genome shotgun (WGS) entry which is preliminary data.</text>
</comment>
<dbReference type="Pfam" id="PF00581">
    <property type="entry name" value="Rhodanese"/>
    <property type="match status" value="1"/>
</dbReference>
<dbReference type="RefSeq" id="WP_187077132.1">
    <property type="nucleotide sequence ID" value="NZ_JACORT010000006.1"/>
</dbReference>
<keyword evidence="5 6" id="KW-0472">Membrane</keyword>
<gene>
    <name evidence="8" type="ORF">H8N03_15650</name>
</gene>
<evidence type="ECO:0000256" key="5">
    <source>
        <dbReference type="ARBA" id="ARBA00023136"/>
    </source>
</evidence>
<keyword evidence="9" id="KW-1185">Reference proteome</keyword>
<evidence type="ECO:0000259" key="7">
    <source>
        <dbReference type="PROSITE" id="PS50206"/>
    </source>
</evidence>
<feature type="transmembrane region" description="Helical" evidence="6">
    <location>
        <begin position="177"/>
        <end position="194"/>
    </location>
</feature>
<dbReference type="InterPro" id="IPR032816">
    <property type="entry name" value="VTT_dom"/>
</dbReference>
<feature type="transmembrane region" description="Helical" evidence="6">
    <location>
        <begin position="16"/>
        <end position="38"/>
    </location>
</feature>
<dbReference type="Gene3D" id="3.40.250.10">
    <property type="entry name" value="Rhodanese-like domain"/>
    <property type="match status" value="1"/>
</dbReference>
<dbReference type="AlphaFoldDB" id="A0A923MSG1"/>
<comment type="subcellular location">
    <subcellularLocation>
        <location evidence="1">Cell membrane</location>
        <topology evidence="1">Multi-pass membrane protein</topology>
    </subcellularLocation>
</comment>
<dbReference type="PANTHER" id="PTHR42709">
    <property type="entry name" value="ALKALINE PHOSPHATASE LIKE PROTEIN"/>
    <property type="match status" value="1"/>
</dbReference>
<dbReference type="InterPro" id="IPR036873">
    <property type="entry name" value="Rhodanese-like_dom_sf"/>
</dbReference>
<feature type="domain" description="Rhodanese" evidence="7">
    <location>
        <begin position="220"/>
        <end position="309"/>
    </location>
</feature>
<evidence type="ECO:0000256" key="3">
    <source>
        <dbReference type="ARBA" id="ARBA00022692"/>
    </source>
</evidence>
<keyword evidence="3 6" id="KW-0812">Transmembrane</keyword>
<dbReference type="InterPro" id="IPR001763">
    <property type="entry name" value="Rhodanese-like_dom"/>
</dbReference>
<evidence type="ECO:0000313" key="9">
    <source>
        <dbReference type="Proteomes" id="UP000608513"/>
    </source>
</evidence>
<evidence type="ECO:0000256" key="6">
    <source>
        <dbReference type="SAM" id="Phobius"/>
    </source>
</evidence>
<evidence type="ECO:0000256" key="2">
    <source>
        <dbReference type="ARBA" id="ARBA00022475"/>
    </source>
</evidence>
<dbReference type="GO" id="GO:0005886">
    <property type="term" value="C:plasma membrane"/>
    <property type="evidence" value="ECO:0007669"/>
    <property type="project" value="UniProtKB-SubCell"/>
</dbReference>
<dbReference type="PANTHER" id="PTHR42709:SF6">
    <property type="entry name" value="UNDECAPRENYL PHOSPHATE TRANSPORTER A"/>
    <property type="match status" value="1"/>
</dbReference>
<dbReference type="PROSITE" id="PS50206">
    <property type="entry name" value="RHODANESE_3"/>
    <property type="match status" value="1"/>
</dbReference>
<dbReference type="EMBL" id="JACORT010000006">
    <property type="protein sequence ID" value="MBC5784388.1"/>
    <property type="molecule type" value="Genomic_DNA"/>
</dbReference>
<sequence length="310" mass="32549">MNIDDLTRLYQAHGELVTFLVVFAKRMGVPVPVLPFLLLAGARGADDGAFAFAILALATLASVVADGVWFAAGRRFGRGILALVCRISISPDSCIRKSELAFAHRAAVTVVAARFIPGIGPLAPPLAGALGMRTGSFLVLNLAGTVLWTGSALAAGVVLREQVAQAVAALQELGSRALPVLLLAIAAYVGWLVLRRALITFAALKAPRIQPHELADHMDRGDPLLLLDVRGAMPGDARIPGAVLARSDHELVEELVRLPADVHLVTYCDCPNDVSAARLAARLRKRGLPVRVLAGGYGAWVAAGLPVQPG</sequence>
<dbReference type="InterPro" id="IPR051311">
    <property type="entry name" value="DedA_domain"/>
</dbReference>
<protein>
    <submittedName>
        <fullName evidence="8">VTT domain-containing protein</fullName>
    </submittedName>
</protein>
<accession>A0A923MSG1</accession>
<feature type="transmembrane region" description="Helical" evidence="6">
    <location>
        <begin position="137"/>
        <end position="157"/>
    </location>
</feature>
<feature type="transmembrane region" description="Helical" evidence="6">
    <location>
        <begin position="50"/>
        <end position="72"/>
    </location>
</feature>
<dbReference type="SMART" id="SM00450">
    <property type="entry name" value="RHOD"/>
    <property type="match status" value="1"/>
</dbReference>
<proteinExistence type="predicted"/>
<reference evidence="8" key="1">
    <citation type="submission" date="2020-08" db="EMBL/GenBank/DDBJ databases">
        <title>Ramlibacter sp. USB13 16S ribosomal RNA gene genome sequencing and assembly.</title>
        <authorList>
            <person name="Kang M."/>
        </authorList>
    </citation>
    <scope>NUCLEOTIDE SEQUENCE</scope>
    <source>
        <strain evidence="8">USB13</strain>
    </source>
</reference>
<evidence type="ECO:0000313" key="8">
    <source>
        <dbReference type="EMBL" id="MBC5784388.1"/>
    </source>
</evidence>
<name>A0A923MSG1_9BURK</name>
<evidence type="ECO:0000256" key="4">
    <source>
        <dbReference type="ARBA" id="ARBA00022989"/>
    </source>
</evidence>
<organism evidence="8 9">
    <name type="scientific">Ramlibacter cellulosilyticus</name>
    <dbReference type="NCBI Taxonomy" id="2764187"/>
    <lineage>
        <taxon>Bacteria</taxon>
        <taxon>Pseudomonadati</taxon>
        <taxon>Pseudomonadota</taxon>
        <taxon>Betaproteobacteria</taxon>
        <taxon>Burkholderiales</taxon>
        <taxon>Comamonadaceae</taxon>
        <taxon>Ramlibacter</taxon>
    </lineage>
</organism>
<dbReference type="Proteomes" id="UP000608513">
    <property type="component" value="Unassembled WGS sequence"/>
</dbReference>
<keyword evidence="4 6" id="KW-1133">Transmembrane helix</keyword>
<keyword evidence="2" id="KW-1003">Cell membrane</keyword>
<dbReference type="Pfam" id="PF09335">
    <property type="entry name" value="VTT_dom"/>
    <property type="match status" value="1"/>
</dbReference>
<dbReference type="SUPFAM" id="SSF52821">
    <property type="entry name" value="Rhodanese/Cell cycle control phosphatase"/>
    <property type="match status" value="1"/>
</dbReference>
<evidence type="ECO:0000256" key="1">
    <source>
        <dbReference type="ARBA" id="ARBA00004651"/>
    </source>
</evidence>